<dbReference type="PDBsum" id="5EVH"/>
<dbReference type="SMR" id="D2Q084"/>
<organism evidence="2 3">
    <name type="scientific">Kribbella flavida (strain DSM 17836 / JCM 10339 / NBRC 14399)</name>
    <dbReference type="NCBI Taxonomy" id="479435"/>
    <lineage>
        <taxon>Bacteria</taxon>
        <taxon>Bacillati</taxon>
        <taxon>Actinomycetota</taxon>
        <taxon>Actinomycetes</taxon>
        <taxon>Propionibacteriales</taxon>
        <taxon>Kribbellaceae</taxon>
        <taxon>Kribbella</taxon>
    </lineage>
</organism>
<reference evidence="3" key="1">
    <citation type="submission" date="2009-09" db="EMBL/GenBank/DDBJ databases">
        <title>The complete genome of Kribbella flavida DSM 17836.</title>
        <authorList>
            <consortium name="US DOE Joint Genome Institute (JGI-PGF)"/>
            <person name="Lucas S."/>
            <person name="Copeland A."/>
            <person name="Lapidus A."/>
            <person name="Glavina del Rio T."/>
            <person name="Dalin E."/>
            <person name="Tice H."/>
            <person name="Bruce D."/>
            <person name="Goodwin L."/>
            <person name="Pitluck S."/>
            <person name="Kyrpides N."/>
            <person name="Mavromatis K."/>
            <person name="Ivanova N."/>
            <person name="Saunders E."/>
            <person name="Brettin T."/>
            <person name="Detter J.C."/>
            <person name="Han C."/>
            <person name="Larimer F."/>
            <person name="Land M."/>
            <person name="Hauser L."/>
            <person name="Markowitz V."/>
            <person name="Cheng J.-F."/>
            <person name="Hugenholtz P."/>
            <person name="Woyke T."/>
            <person name="Wu D."/>
            <person name="Pukall R."/>
            <person name="Klenk H.-P."/>
            <person name="Eisen J.A."/>
        </authorList>
    </citation>
    <scope>NUCLEOTIDE SEQUENCE [LARGE SCALE GENOMIC DNA]</scope>
    <source>
        <strain evidence="3">DSM 17836 / JCM 10339 / NBRC 14399</strain>
    </source>
</reference>
<reference evidence="2 3" key="2">
    <citation type="journal article" date="2010" name="Stand. Genomic Sci.">
        <title>Complete genome sequence of Kribbella flavida type strain (IFO 14399).</title>
        <authorList>
            <person name="Pukall R."/>
            <person name="Lapidus A."/>
            <person name="Glavina Del Rio T."/>
            <person name="Copeland A."/>
            <person name="Tice H."/>
            <person name="Cheng J.-F."/>
            <person name="Lucas S."/>
            <person name="Chen F."/>
            <person name="Nolan M."/>
            <person name="LaButti K."/>
            <person name="Pati A."/>
            <person name="Ivanova N."/>
            <person name="Mavrommatis K."/>
            <person name="Mikhailova N."/>
            <person name="Pitluck S."/>
            <person name="Bruce D."/>
            <person name="Goodwin L."/>
            <person name="Land M."/>
            <person name="Hauser L."/>
            <person name="Chang Y.-J."/>
            <person name="Jeffries C.D."/>
            <person name="Chen A."/>
            <person name="Palaniappan K."/>
            <person name="Chain P."/>
            <person name="Rohde M."/>
            <person name="Goeker M."/>
            <person name="Bristow J."/>
            <person name="Eisen J.A."/>
            <person name="Markowitz V."/>
            <person name="Hugenholtz P."/>
            <person name="Kyrpides N.C."/>
            <person name="Klenk H.-P."/>
            <person name="Brettin T."/>
        </authorList>
    </citation>
    <scope>NUCLEOTIDE SEQUENCE [LARGE SCALE GENOMIC DNA]</scope>
    <source>
        <strain evidence="3">DSM 17836 / JCM 10339 / NBRC 14399</strain>
    </source>
</reference>
<proteinExistence type="evidence at protein level"/>
<dbReference type="SUPFAM" id="SSF54427">
    <property type="entry name" value="NTF2-like"/>
    <property type="match status" value="1"/>
</dbReference>
<dbReference type="RefSeq" id="WP_012920432.1">
    <property type="nucleotide sequence ID" value="NC_013729.1"/>
</dbReference>
<dbReference type="InterPro" id="IPR037401">
    <property type="entry name" value="SnoaL-like"/>
</dbReference>
<evidence type="ECO:0000313" key="2">
    <source>
        <dbReference type="EMBL" id="ADB31876.1"/>
    </source>
</evidence>
<evidence type="ECO:0000259" key="1">
    <source>
        <dbReference type="Pfam" id="PF12680"/>
    </source>
</evidence>
<dbReference type="PDB" id="5EVH">
    <property type="method" value="X-ray"/>
    <property type="resolution" value="1.85 A"/>
    <property type="chains" value="A=1-127"/>
</dbReference>
<name>D2Q084_KRIFD</name>
<dbReference type="Gene3D" id="3.10.450.50">
    <property type="match status" value="1"/>
</dbReference>
<dbReference type="HOGENOM" id="CLU_153137_1_1_11"/>
<evidence type="ECO:0000313" key="3">
    <source>
        <dbReference type="Proteomes" id="UP000007967"/>
    </source>
</evidence>
<dbReference type="eggNOG" id="COG3631">
    <property type="taxonomic scope" value="Bacteria"/>
</dbReference>
<dbReference type="Pfam" id="PF12680">
    <property type="entry name" value="SnoaL_2"/>
    <property type="match status" value="1"/>
</dbReference>
<gene>
    <name evidence="2" type="ordered locus">Kfla_2811</name>
</gene>
<protein>
    <recommendedName>
        <fullName evidence="1">SnoaL-like domain-containing protein</fullName>
    </recommendedName>
</protein>
<dbReference type="Proteomes" id="UP000007967">
    <property type="component" value="Chromosome"/>
</dbReference>
<dbReference type="KEGG" id="kfl:Kfla_2811"/>
<dbReference type="OrthoDB" id="3257148at2"/>
<feature type="domain" description="SnoaL-like" evidence="1">
    <location>
        <begin position="14"/>
        <end position="105"/>
    </location>
</feature>
<evidence type="ECO:0007829" key="4">
    <source>
        <dbReference type="PDB" id="5EVH"/>
    </source>
</evidence>
<dbReference type="EvolutionaryTrace" id="D2Q084"/>
<keyword evidence="3" id="KW-1185">Reference proteome</keyword>
<keyword evidence="4" id="KW-0002">3D-structure</keyword>
<dbReference type="AlphaFoldDB" id="D2Q084"/>
<dbReference type="STRING" id="479435.Kfla_2811"/>
<reference evidence="4" key="3">
    <citation type="submission" date="2015-11" db="PDB data bank">
        <title>Crystal structure of known function protein from Kribbella flavida DSM 17836.</title>
        <authorList>
            <consortium name="Midwest Center for Structural Genomics (MCSG)"/>
            <person name="Chang C."/>
            <person name="Duke N."/>
            <person name="Endres M."/>
            <person name="Chhor G."/>
            <person name="Joachimiak A."/>
        </authorList>
    </citation>
    <scope>X-RAY CRYSTALLOGRAPHY (1.85 ANGSTROMS)</scope>
</reference>
<sequence length="127" mass="13855">MHQHSTAALDTALAYHRAWTGRDFDTAMRHVAGGIVCHAPAGRIDGADAFRAFMEPFSRILVGSAVLSAFGDATTALLMYDTETVPVPHAPAAEHLTVHDGRITQLRIIFDRTPFEQARTARDEGKL</sequence>
<dbReference type="InterPro" id="IPR032710">
    <property type="entry name" value="NTF2-like_dom_sf"/>
</dbReference>
<accession>D2Q084</accession>
<dbReference type="EMBL" id="CP001736">
    <property type="protein sequence ID" value="ADB31876.1"/>
    <property type="molecule type" value="Genomic_DNA"/>
</dbReference>